<dbReference type="EMBL" id="JANCYW010000006">
    <property type="protein sequence ID" value="KAK4535843.1"/>
    <property type="molecule type" value="Genomic_DNA"/>
</dbReference>
<comment type="caution">
    <text evidence="9">The sequence shown here is derived from an EMBL/GenBank/DDBJ whole genome shotgun (WGS) entry which is preliminary data.</text>
</comment>
<dbReference type="EC" id="2.7.1.35" evidence="2"/>
<keyword evidence="10" id="KW-1185">Reference proteome</keyword>
<dbReference type="Gene3D" id="3.40.1190.20">
    <property type="match status" value="1"/>
</dbReference>
<evidence type="ECO:0000256" key="1">
    <source>
        <dbReference type="ARBA" id="ARBA00008805"/>
    </source>
</evidence>
<evidence type="ECO:0000259" key="8">
    <source>
        <dbReference type="Pfam" id="PF08543"/>
    </source>
</evidence>
<dbReference type="Pfam" id="PF08543">
    <property type="entry name" value="Phos_pyr_kin"/>
    <property type="match status" value="1"/>
</dbReference>
<feature type="domain" description="Pyridoxamine kinase/Phosphomethylpyrimidine kinase" evidence="8">
    <location>
        <begin position="158"/>
        <end position="320"/>
    </location>
</feature>
<dbReference type="CDD" id="cd01173">
    <property type="entry name" value="pyridoxal_pyridoxamine_kinase"/>
    <property type="match status" value="1"/>
</dbReference>
<dbReference type="InterPro" id="IPR013749">
    <property type="entry name" value="PM/HMP-P_kinase-1"/>
</dbReference>
<accession>A0AAV9IU92</accession>
<protein>
    <recommendedName>
        <fullName evidence="2">pyridoxal kinase</fullName>
        <ecNumber evidence="2">2.7.1.35</ecNumber>
    </recommendedName>
</protein>
<dbReference type="InterPro" id="IPR004625">
    <property type="entry name" value="PyrdxlKinase"/>
</dbReference>
<dbReference type="Proteomes" id="UP001301350">
    <property type="component" value="Unassembled WGS sequence"/>
</dbReference>
<gene>
    <name evidence="9" type="ORF">CDCA_CDCA06G1868</name>
</gene>
<feature type="compositionally biased region" description="Basic and acidic residues" evidence="7">
    <location>
        <begin position="1"/>
        <end position="13"/>
    </location>
</feature>
<keyword evidence="3" id="KW-0808">Transferase</keyword>
<evidence type="ECO:0000256" key="6">
    <source>
        <dbReference type="ARBA" id="ARBA00022840"/>
    </source>
</evidence>
<sequence length="347" mass="38528">MSLENKDAGRPDRQSPPAMATDGAPEHLTSPYQPRQTPRVISIQSHVVHGYVGQKACTFPLQLLGFDVDAVNTVQFSNHTAYRHVSGQRATAEHLRELLCGGLVPNQLLHGVQYVLTGYMRSDDWADAVLELLQRIREANAEDVCNQDGAHASKEAPTLRYVCDPVLGYAGRLYVPEEMIAVYRDRLAPHAYLITPNAFELQCLANGESDVERACDWLHRERGVPHIVVTSCPPPQITSPSSQGPPEVILLSTGTAEPKQWFRLPRRFPMQFTGSGDLTAALLLAWTHRTGSVSKAVPIAMSSVYHVLRRTFECGRVVQPGLAPELCLIESREDLCRPEMVCQRVYI</sequence>
<feature type="region of interest" description="Disordered" evidence="7">
    <location>
        <begin position="1"/>
        <end position="35"/>
    </location>
</feature>
<dbReference type="GO" id="GO:0005524">
    <property type="term" value="F:ATP binding"/>
    <property type="evidence" value="ECO:0007669"/>
    <property type="project" value="UniProtKB-KW"/>
</dbReference>
<evidence type="ECO:0000256" key="4">
    <source>
        <dbReference type="ARBA" id="ARBA00022741"/>
    </source>
</evidence>
<evidence type="ECO:0000256" key="3">
    <source>
        <dbReference type="ARBA" id="ARBA00022679"/>
    </source>
</evidence>
<evidence type="ECO:0000256" key="5">
    <source>
        <dbReference type="ARBA" id="ARBA00022777"/>
    </source>
</evidence>
<dbReference type="SUPFAM" id="SSF53613">
    <property type="entry name" value="Ribokinase-like"/>
    <property type="match status" value="1"/>
</dbReference>
<dbReference type="GO" id="GO:0008478">
    <property type="term" value="F:pyridoxal kinase activity"/>
    <property type="evidence" value="ECO:0007669"/>
    <property type="project" value="UniProtKB-EC"/>
</dbReference>
<dbReference type="GO" id="GO:0005829">
    <property type="term" value="C:cytosol"/>
    <property type="evidence" value="ECO:0007669"/>
    <property type="project" value="TreeGrafter"/>
</dbReference>
<dbReference type="InterPro" id="IPR029056">
    <property type="entry name" value="Ribokinase-like"/>
</dbReference>
<evidence type="ECO:0000313" key="9">
    <source>
        <dbReference type="EMBL" id="KAK4535843.1"/>
    </source>
</evidence>
<keyword evidence="4" id="KW-0547">Nucleotide-binding</keyword>
<evidence type="ECO:0000313" key="10">
    <source>
        <dbReference type="Proteomes" id="UP001301350"/>
    </source>
</evidence>
<dbReference type="GO" id="GO:0009443">
    <property type="term" value="P:pyridoxal 5'-phosphate salvage"/>
    <property type="evidence" value="ECO:0007669"/>
    <property type="project" value="InterPro"/>
</dbReference>
<reference evidence="9 10" key="1">
    <citation type="submission" date="2022-07" db="EMBL/GenBank/DDBJ databases">
        <title>Genome-wide signatures of adaptation to extreme environments.</title>
        <authorList>
            <person name="Cho C.H."/>
            <person name="Yoon H.S."/>
        </authorList>
    </citation>
    <scope>NUCLEOTIDE SEQUENCE [LARGE SCALE GENOMIC DNA]</scope>
    <source>
        <strain evidence="9 10">DBV 063 E5</strain>
    </source>
</reference>
<keyword evidence="5" id="KW-0418">Kinase</keyword>
<dbReference type="PANTHER" id="PTHR10534">
    <property type="entry name" value="PYRIDOXAL KINASE"/>
    <property type="match status" value="1"/>
</dbReference>
<organism evidence="9 10">
    <name type="scientific">Cyanidium caldarium</name>
    <name type="common">Red alga</name>
    <dbReference type="NCBI Taxonomy" id="2771"/>
    <lineage>
        <taxon>Eukaryota</taxon>
        <taxon>Rhodophyta</taxon>
        <taxon>Bangiophyceae</taxon>
        <taxon>Cyanidiales</taxon>
        <taxon>Cyanidiaceae</taxon>
        <taxon>Cyanidium</taxon>
    </lineage>
</organism>
<dbReference type="AlphaFoldDB" id="A0AAV9IU92"/>
<evidence type="ECO:0000256" key="2">
    <source>
        <dbReference type="ARBA" id="ARBA00012104"/>
    </source>
</evidence>
<comment type="similarity">
    <text evidence="1">Belongs to the pyridoxine kinase family.</text>
</comment>
<keyword evidence="6" id="KW-0067">ATP-binding</keyword>
<name>A0AAV9IU92_CYACA</name>
<proteinExistence type="inferred from homology"/>
<dbReference type="NCBIfam" id="TIGR00687">
    <property type="entry name" value="pyridox_kin"/>
    <property type="match status" value="1"/>
</dbReference>
<evidence type="ECO:0000256" key="7">
    <source>
        <dbReference type="SAM" id="MobiDB-lite"/>
    </source>
</evidence>
<dbReference type="PANTHER" id="PTHR10534:SF2">
    <property type="entry name" value="PYRIDOXAL KINASE"/>
    <property type="match status" value="1"/>
</dbReference>